<dbReference type="EMBL" id="BJYS01000013">
    <property type="protein sequence ID" value="GEO04287.1"/>
    <property type="molecule type" value="Genomic_DNA"/>
</dbReference>
<dbReference type="InterPro" id="IPR025105">
    <property type="entry name" value="DUF4010"/>
</dbReference>
<dbReference type="PANTHER" id="PTHR39084">
    <property type="entry name" value="MEMBRANE PROTEIN-RELATED"/>
    <property type="match status" value="1"/>
</dbReference>
<feature type="transmembrane region" description="Helical" evidence="1">
    <location>
        <begin position="141"/>
        <end position="160"/>
    </location>
</feature>
<sequence>MQDHIQILGISLGLGLLVGLQRQMANSQVAGIRTFPMFTMLGTLSAFLSQAFGGWILAAGFISVTALLVIANLLRSRTQEPISPGQTTEAAVLLMYGVGAYLVAGDRTIAIAIGGLVAVLLHFKKPLHGFIQKVGYDDSRVVMQFVLISLVILPILPNQAFGPYRVLNPHDIWLMVVLIVGIGMCGYFAYKFFGKQAGTLLGGILGGLISSTATTVSYARRTKHTPDASVLAAYVILTASTVAFLRIIVEIIVVAPRQAGQLVPPLAALFLLLLGIIGALYFWNRHKQEEAQIPEQGNPAELKSAFVFAGLYALVMLGTAAARDYFGNSGLYAVGFLSGLTDVDAITLSTAKLVQSEKLHAHTGWQVILIAALSNLLFKGAMVAVLGHRRLFYQVAILFSIAITGGLLMLWFWPQKAFLQF</sequence>
<feature type="transmembrane region" description="Helical" evidence="1">
    <location>
        <begin position="94"/>
        <end position="121"/>
    </location>
</feature>
<comment type="caution">
    <text evidence="4">The sequence shown here is derived from an EMBL/GenBank/DDBJ whole genome shotgun (WGS) entry which is preliminary data.</text>
</comment>
<keyword evidence="1" id="KW-0812">Transmembrane</keyword>
<evidence type="ECO:0000256" key="1">
    <source>
        <dbReference type="SAM" id="Phobius"/>
    </source>
</evidence>
<evidence type="ECO:0000259" key="3">
    <source>
        <dbReference type="Pfam" id="PF13194"/>
    </source>
</evidence>
<feature type="transmembrane region" description="Helical" evidence="1">
    <location>
        <begin position="172"/>
        <end position="193"/>
    </location>
</feature>
<keyword evidence="1" id="KW-1133">Transmembrane helix</keyword>
<feature type="transmembrane region" description="Helical" evidence="1">
    <location>
        <begin position="51"/>
        <end position="74"/>
    </location>
</feature>
<dbReference type="PANTHER" id="PTHR39084:SF1">
    <property type="entry name" value="DUF4010 DOMAIN-CONTAINING PROTEIN"/>
    <property type="match status" value="1"/>
</dbReference>
<evidence type="ECO:0000313" key="4">
    <source>
        <dbReference type="EMBL" id="GEO04287.1"/>
    </source>
</evidence>
<dbReference type="AlphaFoldDB" id="A0A512AXP6"/>
<feature type="transmembrane region" description="Helical" evidence="1">
    <location>
        <begin position="231"/>
        <end position="256"/>
    </location>
</feature>
<dbReference type="Proteomes" id="UP000321532">
    <property type="component" value="Unassembled WGS sequence"/>
</dbReference>
<evidence type="ECO:0000259" key="2">
    <source>
        <dbReference type="Pfam" id="PF02308"/>
    </source>
</evidence>
<feature type="transmembrane region" description="Helical" evidence="1">
    <location>
        <begin position="363"/>
        <end position="385"/>
    </location>
</feature>
<dbReference type="RefSeq" id="WP_246150919.1">
    <property type="nucleotide sequence ID" value="NZ_BJYS01000013.1"/>
</dbReference>
<feature type="transmembrane region" description="Helical" evidence="1">
    <location>
        <begin position="262"/>
        <end position="283"/>
    </location>
</feature>
<keyword evidence="1" id="KW-0472">Membrane</keyword>
<feature type="transmembrane region" description="Helical" evidence="1">
    <location>
        <begin position="391"/>
        <end position="413"/>
    </location>
</feature>
<protein>
    <submittedName>
        <fullName evidence="4">Uncharacterized protein</fullName>
    </submittedName>
</protein>
<accession>A0A512AXP6</accession>
<reference evidence="4 5" key="1">
    <citation type="submission" date="2019-07" db="EMBL/GenBank/DDBJ databases">
        <title>Whole genome shotgun sequence of Adhaeribacter aerolatus NBRC 106133.</title>
        <authorList>
            <person name="Hosoyama A."/>
            <person name="Uohara A."/>
            <person name="Ohji S."/>
            <person name="Ichikawa N."/>
        </authorList>
    </citation>
    <scope>NUCLEOTIDE SEQUENCE [LARGE SCALE GENOMIC DNA]</scope>
    <source>
        <strain evidence="4 5">NBRC 106133</strain>
    </source>
</reference>
<name>A0A512AXP6_9BACT</name>
<dbReference type="Pfam" id="PF13194">
    <property type="entry name" value="DUF4010"/>
    <property type="match status" value="1"/>
</dbReference>
<dbReference type="Pfam" id="PF02308">
    <property type="entry name" value="MgtC"/>
    <property type="match status" value="1"/>
</dbReference>
<proteinExistence type="predicted"/>
<organism evidence="4 5">
    <name type="scientific">Adhaeribacter aerolatus</name>
    <dbReference type="NCBI Taxonomy" id="670289"/>
    <lineage>
        <taxon>Bacteria</taxon>
        <taxon>Pseudomonadati</taxon>
        <taxon>Bacteroidota</taxon>
        <taxon>Cytophagia</taxon>
        <taxon>Cytophagales</taxon>
        <taxon>Hymenobacteraceae</taxon>
        <taxon>Adhaeribacter</taxon>
    </lineage>
</organism>
<dbReference type="InterPro" id="IPR049177">
    <property type="entry name" value="MgtC_SapB_SrpB_YhiD_N"/>
</dbReference>
<keyword evidence="5" id="KW-1185">Reference proteome</keyword>
<feature type="transmembrane region" description="Helical" evidence="1">
    <location>
        <begin position="199"/>
        <end position="219"/>
    </location>
</feature>
<gene>
    <name evidence="4" type="ORF">AAE02nite_19510</name>
</gene>
<evidence type="ECO:0000313" key="5">
    <source>
        <dbReference type="Proteomes" id="UP000321532"/>
    </source>
</evidence>
<feature type="transmembrane region" description="Helical" evidence="1">
    <location>
        <begin position="304"/>
        <end position="323"/>
    </location>
</feature>
<feature type="domain" description="DUF4010" evidence="3">
    <location>
        <begin position="177"/>
        <end position="387"/>
    </location>
</feature>
<feature type="domain" description="MgtC/SapB/SrpB/YhiD N-terminal" evidence="2">
    <location>
        <begin position="8"/>
        <end position="129"/>
    </location>
</feature>